<protein>
    <recommendedName>
        <fullName evidence="2">asparaginase</fullName>
        <ecNumber evidence="2">3.5.1.1</ecNumber>
    </recommendedName>
</protein>
<feature type="binding site" evidence="5">
    <location>
        <begin position="94"/>
        <end position="95"/>
    </location>
    <ligand>
        <name>substrate</name>
    </ligand>
</feature>
<dbReference type="AlphaFoldDB" id="A0A1F7WMB5"/>
<comment type="similarity">
    <text evidence="1">Belongs to the asparaginase 1 family.</text>
</comment>
<evidence type="ECO:0000256" key="4">
    <source>
        <dbReference type="PIRSR" id="PIRSR001220-1"/>
    </source>
</evidence>
<dbReference type="PANTHER" id="PTHR11707">
    <property type="entry name" value="L-ASPARAGINASE"/>
    <property type="match status" value="1"/>
</dbReference>
<dbReference type="InterPro" id="IPR027473">
    <property type="entry name" value="L-asparaginase_C"/>
</dbReference>
<dbReference type="NCBIfam" id="TIGR00519">
    <property type="entry name" value="asnASE_I"/>
    <property type="match status" value="1"/>
</dbReference>
<dbReference type="Gene3D" id="3.40.50.1170">
    <property type="entry name" value="L-asparaginase, N-terminal domain"/>
    <property type="match status" value="1"/>
</dbReference>
<evidence type="ECO:0000256" key="1">
    <source>
        <dbReference type="ARBA" id="ARBA00010518"/>
    </source>
</evidence>
<feature type="domain" description="Asparaginase/glutaminase C-terminal" evidence="8">
    <location>
        <begin position="212"/>
        <end position="328"/>
    </location>
</feature>
<evidence type="ECO:0000259" key="8">
    <source>
        <dbReference type="Pfam" id="PF17763"/>
    </source>
</evidence>
<evidence type="ECO:0000256" key="2">
    <source>
        <dbReference type="ARBA" id="ARBA00012920"/>
    </source>
</evidence>
<dbReference type="SUPFAM" id="SSF53774">
    <property type="entry name" value="Glutaminase/Asparaginase"/>
    <property type="match status" value="1"/>
</dbReference>
<dbReference type="InterPro" id="IPR040919">
    <property type="entry name" value="Asparaginase_C"/>
</dbReference>
<dbReference type="GO" id="GO:0004067">
    <property type="term" value="F:asparaginase activity"/>
    <property type="evidence" value="ECO:0007669"/>
    <property type="project" value="UniProtKB-UniRule"/>
</dbReference>
<dbReference type="SMART" id="SM00870">
    <property type="entry name" value="Asparaginase"/>
    <property type="match status" value="1"/>
</dbReference>
<reference evidence="9 10" key="1">
    <citation type="journal article" date="2016" name="Nat. Commun.">
        <title>Thousands of microbial genomes shed light on interconnected biogeochemical processes in an aquifer system.</title>
        <authorList>
            <person name="Anantharaman K."/>
            <person name="Brown C.T."/>
            <person name="Hug L.A."/>
            <person name="Sharon I."/>
            <person name="Castelle C.J."/>
            <person name="Probst A.J."/>
            <person name="Thomas B.C."/>
            <person name="Singh A."/>
            <person name="Wilkins M.J."/>
            <person name="Karaoz U."/>
            <person name="Brodie E.L."/>
            <person name="Williams K.H."/>
            <person name="Hubbard S.S."/>
            <person name="Banfield J.F."/>
        </authorList>
    </citation>
    <scope>NUCLEOTIDE SEQUENCE [LARGE SCALE GENOMIC DNA]</scope>
</reference>
<dbReference type="Pfam" id="PF00710">
    <property type="entry name" value="Asparaginase"/>
    <property type="match status" value="1"/>
</dbReference>
<keyword evidence="3" id="KW-0378">Hydrolase</keyword>
<evidence type="ECO:0000256" key="5">
    <source>
        <dbReference type="PIRSR" id="PIRSR001220-2"/>
    </source>
</evidence>
<dbReference type="Proteomes" id="UP000178735">
    <property type="component" value="Unassembled WGS sequence"/>
</dbReference>
<organism evidence="9 10">
    <name type="scientific">Candidatus Wallbacteria bacterium GWC2_49_35</name>
    <dbReference type="NCBI Taxonomy" id="1817813"/>
    <lineage>
        <taxon>Bacteria</taxon>
        <taxon>Candidatus Walliibacteriota</taxon>
    </lineage>
</organism>
<dbReference type="InterPro" id="IPR037152">
    <property type="entry name" value="L-asparaginase_N_sf"/>
</dbReference>
<feature type="active site" evidence="6">
    <location>
        <position position="94"/>
    </location>
</feature>
<dbReference type="InterPro" id="IPR041725">
    <property type="entry name" value="L-asparaginase_I"/>
</dbReference>
<sequence>MKKTKDDKPHILLLTTGGTITMVHDEKAGSLGPARSSDELVRHFPEVKKIANITKKELFNIDSTNIQLEHWQKIARAICDNYDDYDGFVITHGTDTLAYTAAALSFMLQNLKKPVILTGSQMPLGEIGSDARNNFINSFIAATKDINEVAILFGEKIIRGARAKKISAFHLNAFESVNEKPIGEVGLVIKLFDHRRRACRKKLRLETNFNKNVFLLKMFPTISPRIFDKIIEMGYEGIVIEGFGAGNIPTNQNSILHGIERATAKNIPVVIGTQCLLGEVDLSLYEVGMKAAKIGAIPAFDMTLETTLCKLMYALGKSSELKEIRKIMKTDICGDIKIHS</sequence>
<name>A0A1F7WMB5_9BACT</name>
<gene>
    <name evidence="9" type="ORF">A2008_06905</name>
</gene>
<dbReference type="PROSITE" id="PS51732">
    <property type="entry name" value="ASN_GLN_ASE_3"/>
    <property type="match status" value="1"/>
</dbReference>
<dbReference type="InterPro" id="IPR006034">
    <property type="entry name" value="Asparaginase/glutaminase-like"/>
</dbReference>
<dbReference type="FunFam" id="3.40.50.1170:FF:000001">
    <property type="entry name" value="L-asparaginase 2"/>
    <property type="match status" value="1"/>
</dbReference>
<dbReference type="PANTHER" id="PTHR11707:SF28">
    <property type="entry name" value="60 KDA LYSOPHOSPHOLIPASE"/>
    <property type="match status" value="1"/>
</dbReference>
<dbReference type="PIRSF" id="PIRSF500176">
    <property type="entry name" value="L_ASNase"/>
    <property type="match status" value="1"/>
</dbReference>
<evidence type="ECO:0000313" key="9">
    <source>
        <dbReference type="EMBL" id="OGM03986.1"/>
    </source>
</evidence>
<evidence type="ECO:0000256" key="3">
    <source>
        <dbReference type="ARBA" id="ARBA00022801"/>
    </source>
</evidence>
<comment type="caution">
    <text evidence="9">The sequence shown here is derived from an EMBL/GenBank/DDBJ whole genome shotgun (WGS) entry which is preliminary data.</text>
</comment>
<feature type="domain" description="L-asparaginase N-terminal" evidence="7">
    <location>
        <begin position="10"/>
        <end position="191"/>
    </location>
</feature>
<dbReference type="Gene3D" id="3.40.50.40">
    <property type="match status" value="1"/>
</dbReference>
<dbReference type="STRING" id="1817813.A2008_06905"/>
<dbReference type="PRINTS" id="PR00139">
    <property type="entry name" value="ASNGLNASE"/>
</dbReference>
<dbReference type="GO" id="GO:0006520">
    <property type="term" value="P:amino acid metabolic process"/>
    <property type="evidence" value="ECO:0007669"/>
    <property type="project" value="InterPro"/>
</dbReference>
<dbReference type="InterPro" id="IPR027474">
    <property type="entry name" value="L-asparaginase_N"/>
</dbReference>
<dbReference type="PROSITE" id="PS00917">
    <property type="entry name" value="ASN_GLN_ASE_2"/>
    <property type="match status" value="1"/>
</dbReference>
<dbReference type="CDD" id="cd08963">
    <property type="entry name" value="L-asparaginase_I"/>
    <property type="match status" value="1"/>
</dbReference>
<accession>A0A1F7WMB5</accession>
<dbReference type="InterPro" id="IPR036152">
    <property type="entry name" value="Asp/glu_Ase-like_sf"/>
</dbReference>
<evidence type="ECO:0000256" key="6">
    <source>
        <dbReference type="PROSITE-ProRule" id="PRU10100"/>
    </source>
</evidence>
<dbReference type="EC" id="3.5.1.1" evidence="2"/>
<dbReference type="InterPro" id="IPR027475">
    <property type="entry name" value="Asparaginase/glutaminase_AS2"/>
</dbReference>
<dbReference type="EMBL" id="MGFH01000152">
    <property type="protein sequence ID" value="OGM03986.1"/>
    <property type="molecule type" value="Genomic_DNA"/>
</dbReference>
<proteinExistence type="inferred from homology"/>
<feature type="active site" description="O-isoaspartyl threonine intermediate" evidence="4">
    <location>
        <position position="19"/>
    </location>
</feature>
<dbReference type="SFLD" id="SFLDS00057">
    <property type="entry name" value="Glutaminase/Asparaginase"/>
    <property type="match status" value="1"/>
</dbReference>
<feature type="binding site" evidence="5">
    <location>
        <position position="63"/>
    </location>
    <ligand>
        <name>substrate</name>
    </ligand>
</feature>
<evidence type="ECO:0000313" key="10">
    <source>
        <dbReference type="Proteomes" id="UP000178735"/>
    </source>
</evidence>
<dbReference type="PIRSF" id="PIRSF001220">
    <property type="entry name" value="L-ASNase_gatD"/>
    <property type="match status" value="1"/>
</dbReference>
<dbReference type="InterPro" id="IPR006033">
    <property type="entry name" value="AsnA_fam"/>
</dbReference>
<dbReference type="Pfam" id="PF17763">
    <property type="entry name" value="Asparaginase_C"/>
    <property type="match status" value="1"/>
</dbReference>
<evidence type="ECO:0000259" key="7">
    <source>
        <dbReference type="Pfam" id="PF00710"/>
    </source>
</evidence>